<dbReference type="InterPro" id="IPR004435">
    <property type="entry name" value="MobB_dom"/>
</dbReference>
<dbReference type="Pfam" id="PF03205">
    <property type="entry name" value="MobB"/>
    <property type="match status" value="1"/>
</dbReference>
<dbReference type="SUPFAM" id="SSF52540">
    <property type="entry name" value="P-loop containing nucleoside triphosphate hydrolases"/>
    <property type="match status" value="1"/>
</dbReference>
<dbReference type="CDD" id="cd03116">
    <property type="entry name" value="MobB"/>
    <property type="match status" value="1"/>
</dbReference>
<protein>
    <submittedName>
        <fullName evidence="2">Molybdopterin-guanine dinucleotide biosynthesis adapter protein</fullName>
    </submittedName>
</protein>
<dbReference type="Gene3D" id="3.40.50.300">
    <property type="entry name" value="P-loop containing nucleotide triphosphate hydrolases"/>
    <property type="match status" value="1"/>
</dbReference>
<keyword evidence="3" id="KW-1185">Reference proteome</keyword>
<feature type="domain" description="Molybdopterin-guanine dinucleotide biosynthesis protein B (MobB)" evidence="1">
    <location>
        <begin position="3"/>
        <end position="135"/>
    </location>
</feature>
<dbReference type="InterPro" id="IPR027417">
    <property type="entry name" value="P-loop_NTPase"/>
</dbReference>
<dbReference type="NCBIfam" id="TIGR00176">
    <property type="entry name" value="mobB"/>
    <property type="match status" value="1"/>
</dbReference>
<dbReference type="Proteomes" id="UP001055153">
    <property type="component" value="Unassembled WGS sequence"/>
</dbReference>
<dbReference type="PANTHER" id="PTHR40072:SF1">
    <property type="entry name" value="MOLYBDOPTERIN-GUANINE DINUCLEOTIDE BIOSYNTHESIS ADAPTER PROTEIN"/>
    <property type="match status" value="1"/>
</dbReference>
<evidence type="ECO:0000313" key="3">
    <source>
        <dbReference type="Proteomes" id="UP001055153"/>
    </source>
</evidence>
<dbReference type="InterPro" id="IPR052539">
    <property type="entry name" value="MGD_biosynthesis_adapter"/>
</dbReference>
<accession>A0ABQ4SCC1</accession>
<gene>
    <name evidence="2" type="primary">mobB</name>
    <name evidence="2" type="ORF">GMJLKIPL_2024</name>
</gene>
<reference evidence="2" key="1">
    <citation type="journal article" date="2021" name="Front. Microbiol.">
        <title>Comprehensive Comparative Genomics and Phenotyping of Methylobacterium Species.</title>
        <authorList>
            <person name="Alessa O."/>
            <person name="Ogura Y."/>
            <person name="Fujitani Y."/>
            <person name="Takami H."/>
            <person name="Hayashi T."/>
            <person name="Sahin N."/>
            <person name="Tani A."/>
        </authorList>
    </citation>
    <scope>NUCLEOTIDE SEQUENCE</scope>
    <source>
        <strain evidence="2">DSM 17168</strain>
    </source>
</reference>
<comment type="caution">
    <text evidence="2">The sequence shown here is derived from an EMBL/GenBank/DDBJ whole genome shotgun (WGS) entry which is preliminary data.</text>
</comment>
<evidence type="ECO:0000313" key="2">
    <source>
        <dbReference type="EMBL" id="GJE00106.1"/>
    </source>
</evidence>
<dbReference type="EMBL" id="BPQQ01000022">
    <property type="protein sequence ID" value="GJE00106.1"/>
    <property type="molecule type" value="Genomic_DNA"/>
</dbReference>
<dbReference type="RefSeq" id="WP_238234984.1">
    <property type="nucleotide sequence ID" value="NZ_BPQQ01000022.1"/>
</dbReference>
<sequence length="179" mass="19290">MRVIGLAGWSGAGKTTLLGRLIPALTGQGLRVATLKHAHHAFDVDQPGKDSYRHREAGASEVIVSSSRRWVQIHEVGEGAEATLPELLARLTPCDLVLVEGFKREAHPKLEVFRAANGRPPLHPEDPRIVAVASDRPFPEARVPVLPLDDVAAIAAAVRARAEPLRTVIDRLEGHGATL</sequence>
<organism evidence="2 3">
    <name type="scientific">Methylobacterium isbiliense</name>
    <dbReference type="NCBI Taxonomy" id="315478"/>
    <lineage>
        <taxon>Bacteria</taxon>
        <taxon>Pseudomonadati</taxon>
        <taxon>Pseudomonadota</taxon>
        <taxon>Alphaproteobacteria</taxon>
        <taxon>Hyphomicrobiales</taxon>
        <taxon>Methylobacteriaceae</taxon>
        <taxon>Methylobacterium</taxon>
    </lineage>
</organism>
<evidence type="ECO:0000259" key="1">
    <source>
        <dbReference type="Pfam" id="PF03205"/>
    </source>
</evidence>
<dbReference type="PANTHER" id="PTHR40072">
    <property type="entry name" value="MOLYBDOPTERIN-GUANINE DINUCLEOTIDE BIOSYNTHESIS ADAPTER PROTEIN-RELATED"/>
    <property type="match status" value="1"/>
</dbReference>
<proteinExistence type="predicted"/>
<reference evidence="2" key="2">
    <citation type="submission" date="2021-08" db="EMBL/GenBank/DDBJ databases">
        <authorList>
            <person name="Tani A."/>
            <person name="Ola A."/>
            <person name="Ogura Y."/>
            <person name="Katsura K."/>
            <person name="Hayashi T."/>
        </authorList>
    </citation>
    <scope>NUCLEOTIDE SEQUENCE</scope>
    <source>
        <strain evidence="2">DSM 17168</strain>
    </source>
</reference>
<name>A0ABQ4SCC1_9HYPH</name>